<dbReference type="InterPro" id="IPR045622">
    <property type="entry name" value="DUF6441"/>
</dbReference>
<dbReference type="EMBL" id="RZIJ01000052">
    <property type="protein sequence ID" value="RUQ60606.1"/>
    <property type="molecule type" value="Genomic_DNA"/>
</dbReference>
<dbReference type="AlphaFoldDB" id="A0A3S0WHU2"/>
<reference evidence="1 2" key="1">
    <citation type="submission" date="2018-12" db="EMBL/GenBank/DDBJ databases">
        <authorList>
            <person name="Yang Y."/>
        </authorList>
    </citation>
    <scope>NUCLEOTIDE SEQUENCE [LARGE SCALE GENOMIC DNA]</scope>
    <source>
        <strain evidence="1 2">GSF71</strain>
    </source>
</reference>
<name>A0A3S0WHU2_9PROT</name>
<organism evidence="1 2">
    <name type="scientific">Azospirillum doebereinerae</name>
    <dbReference type="NCBI Taxonomy" id="92933"/>
    <lineage>
        <taxon>Bacteria</taxon>
        <taxon>Pseudomonadati</taxon>
        <taxon>Pseudomonadota</taxon>
        <taxon>Alphaproteobacteria</taxon>
        <taxon>Rhodospirillales</taxon>
        <taxon>Azospirillaceae</taxon>
        <taxon>Azospirillum</taxon>
    </lineage>
</organism>
<evidence type="ECO:0000313" key="1">
    <source>
        <dbReference type="EMBL" id="RUQ60606.1"/>
    </source>
</evidence>
<evidence type="ECO:0000313" key="2">
    <source>
        <dbReference type="Proteomes" id="UP000280346"/>
    </source>
</evidence>
<proteinExistence type="predicted"/>
<gene>
    <name evidence="1" type="ORF">EJ913_30455</name>
</gene>
<dbReference type="OrthoDB" id="7571212at2"/>
<comment type="caution">
    <text evidence="1">The sequence shown here is derived from an EMBL/GenBank/DDBJ whole genome shotgun (WGS) entry which is preliminary data.</text>
</comment>
<sequence length="220" mass="23793">MKIVGRISGDLKELMNTRFDEIADAARAAVRSASEGLQAELRRQTRAAGLGNGLEKAWRLDLYPKVSRRRTLRPAGLVYSKAARLHDAFDDGEMITARNAKWMVIPLPAAKAAGFDRDPHRREGRQIGLIPPKWSNIDAATAKFGALRFVPIGNGARALLVADGKARGDTLARGGAGRATSIPLFLLVKRVRGRKLLDLAAAAKQAEAQLVANLSNILGR</sequence>
<accession>A0A3S0WHU2</accession>
<dbReference type="RefSeq" id="WP_127005086.1">
    <property type="nucleotide sequence ID" value="NZ_JBNPXW010000035.1"/>
</dbReference>
<keyword evidence="2" id="KW-1185">Reference proteome</keyword>
<dbReference type="Proteomes" id="UP000280346">
    <property type="component" value="Unassembled WGS sequence"/>
</dbReference>
<dbReference type="Pfam" id="PF20039">
    <property type="entry name" value="DUF6441"/>
    <property type="match status" value="1"/>
</dbReference>
<protein>
    <submittedName>
        <fullName evidence="1">Uncharacterized protein</fullName>
    </submittedName>
</protein>